<dbReference type="SUPFAM" id="SSF53098">
    <property type="entry name" value="Ribonuclease H-like"/>
    <property type="match status" value="1"/>
</dbReference>
<dbReference type="InterPro" id="IPR050900">
    <property type="entry name" value="Transposase_IS3/IS150/IS904"/>
</dbReference>
<dbReference type="EMBL" id="AM286690">
    <property type="protein sequence ID" value="CAL18036.1"/>
    <property type="molecule type" value="Genomic_DNA"/>
</dbReference>
<dbReference type="InterPro" id="IPR036397">
    <property type="entry name" value="RNaseH_sf"/>
</dbReference>
<dbReference type="HOGENOM" id="CLU_027402_41_1_6"/>
<name>Q0VLB2_ALCBS</name>
<proteinExistence type="predicted"/>
<feature type="domain" description="Integrase catalytic" evidence="2">
    <location>
        <begin position="25"/>
        <end position="88"/>
    </location>
</feature>
<gene>
    <name evidence="3" type="ordered locus">ABO_2588</name>
</gene>
<evidence type="ECO:0000256" key="1">
    <source>
        <dbReference type="SAM" id="MobiDB-lite"/>
    </source>
</evidence>
<dbReference type="STRING" id="393595.ABO_2588"/>
<reference evidence="3 4" key="1">
    <citation type="journal article" date="2006" name="Nat. Biotechnol.">
        <title>Genome sequence of the ubiquitous hydrocarbon-degrading marine bacterium Alcanivorax borkumensis.</title>
        <authorList>
            <person name="Schneiker S."/>
            <person name="Martins dos Santos V.A.P."/>
            <person name="Bartels D."/>
            <person name="Bekel T."/>
            <person name="Brecht M."/>
            <person name="Buhrmester J."/>
            <person name="Chernikova T.N."/>
            <person name="Denaro R."/>
            <person name="Ferrer M."/>
            <person name="Gertler C."/>
            <person name="Goesmann A."/>
            <person name="Golyshina O.V."/>
            <person name="Kaminski F."/>
            <person name="Khachane A.N."/>
            <person name="Lang S."/>
            <person name="Linke B."/>
            <person name="McHardy A.C."/>
            <person name="Meyer F."/>
            <person name="Nechitaylo T."/>
            <person name="Puehler A."/>
            <person name="Regenhardt D."/>
            <person name="Rupp O."/>
            <person name="Sabirova J.S."/>
            <person name="Selbitschka W."/>
            <person name="Yakimov M.M."/>
            <person name="Timmis K.N."/>
            <person name="Vorhoelter F.-J."/>
            <person name="Weidner S."/>
            <person name="Kaiser O."/>
            <person name="Golyshin P.N."/>
        </authorList>
    </citation>
    <scope>NUCLEOTIDE SEQUENCE [LARGE SCALE GENOMIC DNA]</scope>
    <source>
        <strain evidence="4">ATCC 700651 / DSM 11573 / NCIMB 13689 / SK2</strain>
    </source>
</reference>
<evidence type="ECO:0000259" key="2">
    <source>
        <dbReference type="Pfam" id="PF13683"/>
    </source>
</evidence>
<dbReference type="Proteomes" id="UP000008871">
    <property type="component" value="Chromosome"/>
</dbReference>
<keyword evidence="4" id="KW-1185">Reference proteome</keyword>
<dbReference type="PANTHER" id="PTHR46889">
    <property type="entry name" value="TRANSPOSASE INSF FOR INSERTION SEQUENCE IS3B-RELATED"/>
    <property type="match status" value="1"/>
</dbReference>
<dbReference type="AlphaFoldDB" id="Q0VLB2"/>
<dbReference type="InterPro" id="IPR012337">
    <property type="entry name" value="RNaseH-like_sf"/>
</dbReference>
<dbReference type="KEGG" id="abo:ABO_2588"/>
<organism evidence="3 4">
    <name type="scientific">Alcanivorax borkumensis (strain ATCC 700651 / DSM 11573 / NCIMB 13689 / SK2)</name>
    <dbReference type="NCBI Taxonomy" id="393595"/>
    <lineage>
        <taxon>Bacteria</taxon>
        <taxon>Pseudomonadati</taxon>
        <taxon>Pseudomonadota</taxon>
        <taxon>Gammaproteobacteria</taxon>
        <taxon>Oceanospirillales</taxon>
        <taxon>Alcanivoracaceae</taxon>
        <taxon>Alcanivorax</taxon>
    </lineage>
</organism>
<evidence type="ECO:0000313" key="3">
    <source>
        <dbReference type="EMBL" id="CAL18036.1"/>
    </source>
</evidence>
<dbReference type="eggNOG" id="COG2801">
    <property type="taxonomic scope" value="Bacteria"/>
</dbReference>
<protein>
    <submittedName>
        <fullName evidence="3">Transposase-like protein</fullName>
    </submittedName>
</protein>
<feature type="region of interest" description="Disordered" evidence="1">
    <location>
        <begin position="18"/>
        <end position="37"/>
    </location>
</feature>
<evidence type="ECO:0000313" key="4">
    <source>
        <dbReference type="Proteomes" id="UP000008871"/>
    </source>
</evidence>
<dbReference type="GO" id="GO:0003676">
    <property type="term" value="F:nucleic acid binding"/>
    <property type="evidence" value="ECO:0007669"/>
    <property type="project" value="InterPro"/>
</dbReference>
<feature type="compositionally biased region" description="Polar residues" evidence="1">
    <location>
        <begin position="23"/>
        <end position="37"/>
    </location>
</feature>
<sequence length="96" mass="11015">MDRGVEYVAYLTQSELGRHGTARHQTSTNRPKQCTDNAHTEPFFHTLKTELVHLRKFENDVEAVAAIVEFVDFYNRERFHSGIGYQSPASYVRALG</sequence>
<dbReference type="GO" id="GO:0015074">
    <property type="term" value="P:DNA integration"/>
    <property type="evidence" value="ECO:0007669"/>
    <property type="project" value="InterPro"/>
</dbReference>
<dbReference type="Gene3D" id="3.30.420.10">
    <property type="entry name" value="Ribonuclease H-like superfamily/Ribonuclease H"/>
    <property type="match status" value="1"/>
</dbReference>
<dbReference type="PANTHER" id="PTHR46889:SF4">
    <property type="entry name" value="TRANSPOSASE INSO FOR INSERTION SEQUENCE ELEMENT IS911B-RELATED"/>
    <property type="match status" value="1"/>
</dbReference>
<accession>Q0VLB2</accession>
<dbReference type="InterPro" id="IPR001584">
    <property type="entry name" value="Integrase_cat-core"/>
</dbReference>
<dbReference type="Pfam" id="PF13683">
    <property type="entry name" value="rve_3"/>
    <property type="match status" value="1"/>
</dbReference>
<dbReference type="RefSeq" id="WP_011589859.1">
    <property type="nucleotide sequence ID" value="NC_008260.1"/>
</dbReference>